<evidence type="ECO:0000256" key="3">
    <source>
        <dbReference type="ARBA" id="ARBA00022527"/>
    </source>
</evidence>
<dbReference type="GO" id="GO:0005634">
    <property type="term" value="C:nucleus"/>
    <property type="evidence" value="ECO:0007669"/>
    <property type="project" value="TreeGrafter"/>
</dbReference>
<keyword evidence="4" id="KW-0132">Cell division</keyword>
<keyword evidence="9" id="KW-0131">Cell cycle</keyword>
<keyword evidence="7 15" id="KW-0418">Kinase</keyword>
<evidence type="ECO:0000256" key="7">
    <source>
        <dbReference type="ARBA" id="ARBA00022777"/>
    </source>
</evidence>
<dbReference type="PANTHER" id="PTHR24056:SF46">
    <property type="entry name" value="CYCLIN-DEPENDENT KINASE 5"/>
    <property type="match status" value="1"/>
</dbReference>
<comment type="catalytic activity">
    <reaction evidence="10">
        <text>L-threonyl-[protein] + ATP = O-phospho-L-threonyl-[protein] + ADP + H(+)</text>
        <dbReference type="Rhea" id="RHEA:46608"/>
        <dbReference type="Rhea" id="RHEA-COMP:11060"/>
        <dbReference type="Rhea" id="RHEA-COMP:11605"/>
        <dbReference type="ChEBI" id="CHEBI:15378"/>
        <dbReference type="ChEBI" id="CHEBI:30013"/>
        <dbReference type="ChEBI" id="CHEBI:30616"/>
        <dbReference type="ChEBI" id="CHEBI:61977"/>
        <dbReference type="ChEBI" id="CHEBI:456216"/>
        <dbReference type="EC" id="2.7.11.22"/>
    </reaction>
</comment>
<protein>
    <recommendedName>
        <fullName evidence="2">cyclin-dependent kinase</fullName>
        <ecNumber evidence="2">2.7.11.22</ecNumber>
    </recommendedName>
</protein>
<dbReference type="PROSITE" id="PS50011">
    <property type="entry name" value="PROTEIN_KINASE_DOM"/>
    <property type="match status" value="1"/>
</dbReference>
<dbReference type="EC" id="2.7.11.22" evidence="2"/>
<gene>
    <name evidence="15" type="ORF">PCAMFM013_S017g000146</name>
</gene>
<evidence type="ECO:0000256" key="9">
    <source>
        <dbReference type="ARBA" id="ARBA00023306"/>
    </source>
</evidence>
<name>A0A0G4PIZ7_PENC3</name>
<dbReference type="FunFam" id="1.10.510.10:FF:000611">
    <property type="entry name" value="CMGC family protein kinase"/>
    <property type="match status" value="1"/>
</dbReference>
<dbReference type="EMBL" id="HG793150">
    <property type="protein sequence ID" value="CRL26163.1"/>
    <property type="molecule type" value="Genomic_DNA"/>
</dbReference>
<proteinExistence type="inferred from homology"/>
<dbReference type="PROSITE" id="PS00108">
    <property type="entry name" value="PROTEIN_KINASE_ST"/>
    <property type="match status" value="1"/>
</dbReference>
<sequence>MSEGLNSYQKLEKLGEGAYATVFKGRNNTTNELVALKEIHLDVEEGTPSTTIREISLMKRLKHENILALYDVIQMDQKIVLVSEYMDSDLRRFMNVRGGALDLPTVKLFAQDMLQGIAYCHEQSVLHRDLKPQNLLIGWDGRLKLGDFGLARDFSVPVGNLSNDVVTLWYRPPEVLLGSCTYGTSLDIWSAGCIIAEMYTGHALFPGNSDGNQLLRIFQAMGTPSECTWPGVSQLPEFNPWFPIYSPLDMEQLISGMGYFGINLLERMLRMQPELRLSAADALLHPWFQNFFSRAVPSNPPTQRVYRLV</sequence>
<evidence type="ECO:0000256" key="4">
    <source>
        <dbReference type="ARBA" id="ARBA00022618"/>
    </source>
</evidence>
<feature type="domain" description="Protein kinase" evidence="14">
    <location>
        <begin position="8"/>
        <end position="288"/>
    </location>
</feature>
<evidence type="ECO:0000256" key="13">
    <source>
        <dbReference type="RuleBase" id="RU000304"/>
    </source>
</evidence>
<evidence type="ECO:0000256" key="12">
    <source>
        <dbReference type="PROSITE-ProRule" id="PRU10141"/>
    </source>
</evidence>
<dbReference type="Pfam" id="PF00069">
    <property type="entry name" value="Pkinase"/>
    <property type="match status" value="1"/>
</dbReference>
<dbReference type="PROSITE" id="PS00107">
    <property type="entry name" value="PROTEIN_KINASE_ATP"/>
    <property type="match status" value="1"/>
</dbReference>
<evidence type="ECO:0000313" key="15">
    <source>
        <dbReference type="EMBL" id="CRL26163.1"/>
    </source>
</evidence>
<evidence type="ECO:0000256" key="10">
    <source>
        <dbReference type="ARBA" id="ARBA00047811"/>
    </source>
</evidence>
<accession>A0A0G4PIZ7</accession>
<keyword evidence="3 13" id="KW-0723">Serine/threonine-protein kinase</keyword>
<evidence type="ECO:0000256" key="5">
    <source>
        <dbReference type="ARBA" id="ARBA00022679"/>
    </source>
</evidence>
<evidence type="ECO:0000256" key="1">
    <source>
        <dbReference type="ARBA" id="ARBA00006485"/>
    </source>
</evidence>
<dbReference type="GO" id="GO:0004693">
    <property type="term" value="F:cyclin-dependent protein serine/threonine kinase activity"/>
    <property type="evidence" value="ECO:0007669"/>
    <property type="project" value="UniProtKB-EC"/>
</dbReference>
<feature type="binding site" evidence="12">
    <location>
        <position position="37"/>
    </location>
    <ligand>
        <name>ATP</name>
        <dbReference type="ChEBI" id="CHEBI:30616"/>
    </ligand>
</feature>
<comment type="catalytic activity">
    <reaction evidence="11">
        <text>L-seryl-[protein] + ATP = O-phospho-L-seryl-[protein] + ADP + H(+)</text>
        <dbReference type="Rhea" id="RHEA:17989"/>
        <dbReference type="Rhea" id="RHEA-COMP:9863"/>
        <dbReference type="Rhea" id="RHEA-COMP:11604"/>
        <dbReference type="ChEBI" id="CHEBI:15378"/>
        <dbReference type="ChEBI" id="CHEBI:29999"/>
        <dbReference type="ChEBI" id="CHEBI:30616"/>
        <dbReference type="ChEBI" id="CHEBI:83421"/>
        <dbReference type="ChEBI" id="CHEBI:456216"/>
        <dbReference type="EC" id="2.7.11.22"/>
    </reaction>
</comment>
<evidence type="ECO:0000259" key="14">
    <source>
        <dbReference type="PROSITE" id="PS50011"/>
    </source>
</evidence>
<keyword evidence="8 12" id="KW-0067">ATP-binding</keyword>
<evidence type="ECO:0000313" key="16">
    <source>
        <dbReference type="Proteomes" id="UP000053732"/>
    </source>
</evidence>
<dbReference type="InterPro" id="IPR011009">
    <property type="entry name" value="Kinase-like_dom_sf"/>
</dbReference>
<dbReference type="InterPro" id="IPR000719">
    <property type="entry name" value="Prot_kinase_dom"/>
</dbReference>
<evidence type="ECO:0000256" key="2">
    <source>
        <dbReference type="ARBA" id="ARBA00012425"/>
    </source>
</evidence>
<dbReference type="SMART" id="SM00220">
    <property type="entry name" value="S_TKc"/>
    <property type="match status" value="1"/>
</dbReference>
<dbReference type="PANTHER" id="PTHR24056">
    <property type="entry name" value="CELL DIVISION PROTEIN KINASE"/>
    <property type="match status" value="1"/>
</dbReference>
<dbReference type="Gene3D" id="1.10.510.10">
    <property type="entry name" value="Transferase(Phosphotransferase) domain 1"/>
    <property type="match status" value="1"/>
</dbReference>
<dbReference type="InterPro" id="IPR050108">
    <property type="entry name" value="CDK"/>
</dbReference>
<evidence type="ECO:0000256" key="11">
    <source>
        <dbReference type="ARBA" id="ARBA00048367"/>
    </source>
</evidence>
<dbReference type="GO" id="GO:0051301">
    <property type="term" value="P:cell division"/>
    <property type="evidence" value="ECO:0007669"/>
    <property type="project" value="UniProtKB-KW"/>
</dbReference>
<dbReference type="InterPro" id="IPR008271">
    <property type="entry name" value="Ser/Thr_kinase_AS"/>
</dbReference>
<evidence type="ECO:0000256" key="6">
    <source>
        <dbReference type="ARBA" id="ARBA00022741"/>
    </source>
</evidence>
<keyword evidence="6 12" id="KW-0547">Nucleotide-binding</keyword>
<dbReference type="InterPro" id="IPR017441">
    <property type="entry name" value="Protein_kinase_ATP_BS"/>
</dbReference>
<evidence type="ECO:0000256" key="8">
    <source>
        <dbReference type="ARBA" id="ARBA00022840"/>
    </source>
</evidence>
<organism evidence="15 16">
    <name type="scientific">Penicillium camemberti (strain FM 013)</name>
    <dbReference type="NCBI Taxonomy" id="1429867"/>
    <lineage>
        <taxon>Eukaryota</taxon>
        <taxon>Fungi</taxon>
        <taxon>Dikarya</taxon>
        <taxon>Ascomycota</taxon>
        <taxon>Pezizomycotina</taxon>
        <taxon>Eurotiomycetes</taxon>
        <taxon>Eurotiomycetidae</taxon>
        <taxon>Eurotiales</taxon>
        <taxon>Aspergillaceae</taxon>
        <taxon>Penicillium</taxon>
    </lineage>
</organism>
<keyword evidence="16" id="KW-1185">Reference proteome</keyword>
<reference evidence="15 16" key="1">
    <citation type="journal article" date="2014" name="Nat. Commun.">
        <title>Multiple recent horizontal transfers of a large genomic region in cheese making fungi.</title>
        <authorList>
            <person name="Cheeseman K."/>
            <person name="Ropars J."/>
            <person name="Renault P."/>
            <person name="Dupont J."/>
            <person name="Gouzy J."/>
            <person name="Branca A."/>
            <person name="Abraham A.L."/>
            <person name="Ceppi M."/>
            <person name="Conseiller E."/>
            <person name="Debuchy R."/>
            <person name="Malagnac F."/>
            <person name="Goarin A."/>
            <person name="Silar P."/>
            <person name="Lacoste S."/>
            <person name="Sallet E."/>
            <person name="Bensimon A."/>
            <person name="Giraud T."/>
            <person name="Brygoo Y."/>
        </authorList>
    </citation>
    <scope>NUCLEOTIDE SEQUENCE [LARGE SCALE GENOMIC DNA]</scope>
    <source>
        <strain evidence="16">FM 013</strain>
    </source>
</reference>
<keyword evidence="5" id="KW-0808">Transferase</keyword>
<dbReference type="Gene3D" id="3.30.200.20">
    <property type="entry name" value="Phosphorylase Kinase, domain 1"/>
    <property type="match status" value="1"/>
</dbReference>
<dbReference type="FunFam" id="3.30.200.20:FF:000144">
    <property type="entry name" value="Cyclin-dependent kinase 5"/>
    <property type="match status" value="1"/>
</dbReference>
<dbReference type="SUPFAM" id="SSF56112">
    <property type="entry name" value="Protein kinase-like (PK-like)"/>
    <property type="match status" value="1"/>
</dbReference>
<dbReference type="AlphaFoldDB" id="A0A0G4PIZ7"/>
<dbReference type="Proteomes" id="UP000053732">
    <property type="component" value="Unassembled WGS sequence"/>
</dbReference>
<dbReference type="STRING" id="1429867.A0A0G4PIZ7"/>
<dbReference type="GO" id="GO:0005524">
    <property type="term" value="F:ATP binding"/>
    <property type="evidence" value="ECO:0007669"/>
    <property type="project" value="UniProtKB-UniRule"/>
</dbReference>
<comment type="similarity">
    <text evidence="1">Belongs to the protein kinase superfamily. CMGC Ser/Thr protein kinase family. CDC2/CDKX subfamily.</text>
</comment>
<dbReference type="GO" id="GO:0005737">
    <property type="term" value="C:cytoplasm"/>
    <property type="evidence" value="ECO:0007669"/>
    <property type="project" value="TreeGrafter"/>
</dbReference>